<evidence type="ECO:0000313" key="2">
    <source>
        <dbReference type="EMBL" id="MFB9095882.1"/>
    </source>
</evidence>
<dbReference type="PROSITE" id="PS51257">
    <property type="entry name" value="PROKAR_LIPOPROTEIN"/>
    <property type="match status" value="1"/>
</dbReference>
<name>A0ABV5GKS6_9FLAO</name>
<feature type="chain" id="PRO_5047105447" description="Lipoprotein" evidence="1">
    <location>
        <begin position="20"/>
        <end position="208"/>
    </location>
</feature>
<protein>
    <recommendedName>
        <fullName evidence="4">Lipoprotein</fullName>
    </recommendedName>
</protein>
<proteinExistence type="predicted"/>
<reference evidence="2 3" key="1">
    <citation type="submission" date="2024-09" db="EMBL/GenBank/DDBJ databases">
        <authorList>
            <person name="Sun Q."/>
            <person name="Mori K."/>
        </authorList>
    </citation>
    <scope>NUCLEOTIDE SEQUENCE [LARGE SCALE GENOMIC DNA]</scope>
    <source>
        <strain evidence="2 3">CECT 7955</strain>
    </source>
</reference>
<dbReference type="RefSeq" id="WP_236453416.1">
    <property type="nucleotide sequence ID" value="NZ_CBCSGE010000028.1"/>
</dbReference>
<keyword evidence="1" id="KW-0732">Signal</keyword>
<sequence length="208" mass="24825">MIKKHSYLLLILFFFSACQQVIEKTAENLVAEKKELIGKYHTLKSEKIKVFLPEEFNYISTKDYLEYIEKLKDTFLINTEKQRVDFIKNTGRKIYFFEHFESGSIANIMPEKYIKFSNTDAKYLLAIIDKTIKSNSRPYIQYELLESQFKGNKNLKIFKAIYEVKSPKIEMKIYKHVYFISYNKKSVLFNLETPVQIDCDPYIEKIRI</sequence>
<accession>A0ABV5GKS6</accession>
<feature type="signal peptide" evidence="1">
    <location>
        <begin position="1"/>
        <end position="19"/>
    </location>
</feature>
<keyword evidence="3" id="KW-1185">Reference proteome</keyword>
<evidence type="ECO:0000313" key="3">
    <source>
        <dbReference type="Proteomes" id="UP001589607"/>
    </source>
</evidence>
<gene>
    <name evidence="2" type="ORF">ACFFVF_05095</name>
</gene>
<organism evidence="2 3">
    <name type="scientific">Flavobacterium jumunjinense</name>
    <dbReference type="NCBI Taxonomy" id="998845"/>
    <lineage>
        <taxon>Bacteria</taxon>
        <taxon>Pseudomonadati</taxon>
        <taxon>Bacteroidota</taxon>
        <taxon>Flavobacteriia</taxon>
        <taxon>Flavobacteriales</taxon>
        <taxon>Flavobacteriaceae</taxon>
        <taxon>Flavobacterium</taxon>
    </lineage>
</organism>
<dbReference type="EMBL" id="JBHMEY010000011">
    <property type="protein sequence ID" value="MFB9095882.1"/>
    <property type="molecule type" value="Genomic_DNA"/>
</dbReference>
<dbReference type="Proteomes" id="UP001589607">
    <property type="component" value="Unassembled WGS sequence"/>
</dbReference>
<comment type="caution">
    <text evidence="2">The sequence shown here is derived from an EMBL/GenBank/DDBJ whole genome shotgun (WGS) entry which is preliminary data.</text>
</comment>
<evidence type="ECO:0000256" key="1">
    <source>
        <dbReference type="SAM" id="SignalP"/>
    </source>
</evidence>
<evidence type="ECO:0008006" key="4">
    <source>
        <dbReference type="Google" id="ProtNLM"/>
    </source>
</evidence>